<reference evidence="1 2" key="1">
    <citation type="submission" date="2018-06" db="EMBL/GenBank/DDBJ databases">
        <title>Paenibacillus montanisoli sp. nov., isolated from mountain area soil.</title>
        <authorList>
            <person name="Wu M."/>
        </authorList>
    </citation>
    <scope>NUCLEOTIDE SEQUENCE [LARGE SCALE GENOMIC DNA]</scope>
    <source>
        <strain evidence="1 2">RA17</strain>
    </source>
</reference>
<name>A0A328U209_9BACL</name>
<protein>
    <submittedName>
        <fullName evidence="1">Uncharacterized protein</fullName>
    </submittedName>
</protein>
<comment type="caution">
    <text evidence="1">The sequence shown here is derived from an EMBL/GenBank/DDBJ whole genome shotgun (WGS) entry which is preliminary data.</text>
</comment>
<evidence type="ECO:0000313" key="1">
    <source>
        <dbReference type="EMBL" id="RAP76679.1"/>
    </source>
</evidence>
<dbReference type="EMBL" id="QLUW01000002">
    <property type="protein sequence ID" value="RAP76679.1"/>
    <property type="molecule type" value="Genomic_DNA"/>
</dbReference>
<dbReference type="Proteomes" id="UP000249260">
    <property type="component" value="Unassembled WGS sequence"/>
</dbReference>
<gene>
    <name evidence="1" type="ORF">DL346_15105</name>
</gene>
<evidence type="ECO:0000313" key="2">
    <source>
        <dbReference type="Proteomes" id="UP000249260"/>
    </source>
</evidence>
<dbReference type="OrthoDB" id="2692034at2"/>
<sequence length="90" mass="10613">MRLEDALFNWLQIQIVAEARPDDRAAVDTRDFFMEILTEDHGVSNLHIHTVDDTMIHLRYDKDGKSRLQMFPREAGEQLLQDINENPKYN</sequence>
<keyword evidence="2" id="KW-1185">Reference proteome</keyword>
<proteinExistence type="predicted"/>
<accession>A0A328U209</accession>
<dbReference type="AlphaFoldDB" id="A0A328U209"/>
<organism evidence="1 2">
    <name type="scientific">Paenibacillus montanisoli</name>
    <dbReference type="NCBI Taxonomy" id="2081970"/>
    <lineage>
        <taxon>Bacteria</taxon>
        <taxon>Bacillati</taxon>
        <taxon>Bacillota</taxon>
        <taxon>Bacilli</taxon>
        <taxon>Bacillales</taxon>
        <taxon>Paenibacillaceae</taxon>
        <taxon>Paenibacillus</taxon>
    </lineage>
</organism>
<dbReference type="RefSeq" id="WP_112882894.1">
    <property type="nucleotide sequence ID" value="NZ_QLUW01000002.1"/>
</dbReference>